<proteinExistence type="predicted"/>
<dbReference type="OMA" id="MFTIVEY"/>
<name>K5WT77_AGABU</name>
<keyword evidence="1" id="KW-0472">Membrane</keyword>
<sequence>IVGVALSAIFTILEFYFLSRDFAELRELRFAYIMKAVIALTLICLAIAFGITLYRDKDAGAVLEWLIAFGFTFYLLTFFYDLRLSKGIPDGEL</sequence>
<protein>
    <recommendedName>
        <fullName evidence="2">CWH43-like N-terminal domain-containing protein</fullName>
    </recommendedName>
</protein>
<dbReference type="STRING" id="597362.K5WT77"/>
<dbReference type="AlphaFoldDB" id="K5WT77"/>
<dbReference type="eggNOG" id="ENOG502RZQS">
    <property type="taxonomic scope" value="Eukaryota"/>
</dbReference>
<feature type="non-terminal residue" evidence="3">
    <location>
        <position position="93"/>
    </location>
</feature>
<dbReference type="GeneID" id="18828901"/>
<feature type="non-terminal residue" evidence="3">
    <location>
        <position position="1"/>
    </location>
</feature>
<reference evidence="4" key="1">
    <citation type="journal article" date="2012" name="Proc. Natl. Acad. Sci. U.S.A.">
        <title>Genome sequence of the button mushroom Agaricus bisporus reveals mechanisms governing adaptation to a humic-rich ecological niche.</title>
        <authorList>
            <person name="Morin E."/>
            <person name="Kohler A."/>
            <person name="Baker A.R."/>
            <person name="Foulongne-Oriol M."/>
            <person name="Lombard V."/>
            <person name="Nagy L.G."/>
            <person name="Ohm R.A."/>
            <person name="Patyshakuliyeva A."/>
            <person name="Brun A."/>
            <person name="Aerts A.L."/>
            <person name="Bailey A.M."/>
            <person name="Billette C."/>
            <person name="Coutinho P.M."/>
            <person name="Deakin G."/>
            <person name="Doddapaneni H."/>
            <person name="Floudas D."/>
            <person name="Grimwood J."/>
            <person name="Hilden K."/>
            <person name="Kuees U."/>
            <person name="LaButti K.M."/>
            <person name="Lapidus A."/>
            <person name="Lindquist E.A."/>
            <person name="Lucas S.M."/>
            <person name="Murat C."/>
            <person name="Riley R.W."/>
            <person name="Salamov A.A."/>
            <person name="Schmutz J."/>
            <person name="Subramanian V."/>
            <person name="Woesten H.A.B."/>
            <person name="Xu J."/>
            <person name="Eastwood D.C."/>
            <person name="Foster G.D."/>
            <person name="Sonnenberg A.S."/>
            <person name="Cullen D."/>
            <person name="de Vries R.P."/>
            <person name="Lundell T."/>
            <person name="Hibbett D.S."/>
            <person name="Henrissat B."/>
            <person name="Burton K.S."/>
            <person name="Kerrigan R.W."/>
            <person name="Challen M.P."/>
            <person name="Grigoriev I.V."/>
            <person name="Martin F."/>
        </authorList>
    </citation>
    <scope>NUCLEOTIDE SEQUENCE [LARGE SCALE GENOMIC DNA]</scope>
    <source>
        <strain evidence="4">JB137-S8 / ATCC MYA-4627 / FGSC 10392</strain>
    </source>
</reference>
<feature type="domain" description="CWH43-like N-terminal" evidence="2">
    <location>
        <begin position="1"/>
        <end position="83"/>
    </location>
</feature>
<dbReference type="EMBL" id="JH971391">
    <property type="protein sequence ID" value="EKM78591.1"/>
    <property type="molecule type" value="Genomic_DNA"/>
</dbReference>
<keyword evidence="4" id="KW-1185">Reference proteome</keyword>
<dbReference type="InParanoid" id="K5WT77"/>
<evidence type="ECO:0000313" key="3">
    <source>
        <dbReference type="EMBL" id="EKM78591.1"/>
    </source>
</evidence>
<keyword evidence="1" id="KW-1133">Transmembrane helix</keyword>
<evidence type="ECO:0000259" key="2">
    <source>
        <dbReference type="Pfam" id="PF10277"/>
    </source>
</evidence>
<accession>K5WT77</accession>
<dbReference type="InterPro" id="IPR019402">
    <property type="entry name" value="CWH43_N"/>
</dbReference>
<evidence type="ECO:0000256" key="1">
    <source>
        <dbReference type="SAM" id="Phobius"/>
    </source>
</evidence>
<dbReference type="OrthoDB" id="10032492at2759"/>
<evidence type="ECO:0000313" key="4">
    <source>
        <dbReference type="Proteomes" id="UP000008493"/>
    </source>
</evidence>
<dbReference type="Pfam" id="PF10277">
    <property type="entry name" value="Frag1"/>
    <property type="match status" value="1"/>
</dbReference>
<keyword evidence="1" id="KW-0812">Transmembrane</keyword>
<feature type="transmembrane region" description="Helical" evidence="1">
    <location>
        <begin position="61"/>
        <end position="80"/>
    </location>
</feature>
<gene>
    <name evidence="3" type="ORF">AGABI1DRAFT_26292</name>
</gene>
<organism evidence="3 4">
    <name type="scientific">Agaricus bisporus var. burnettii (strain JB137-S8 / ATCC MYA-4627 / FGSC 10392)</name>
    <name type="common">White button mushroom</name>
    <dbReference type="NCBI Taxonomy" id="597362"/>
    <lineage>
        <taxon>Eukaryota</taxon>
        <taxon>Fungi</taxon>
        <taxon>Dikarya</taxon>
        <taxon>Basidiomycota</taxon>
        <taxon>Agaricomycotina</taxon>
        <taxon>Agaricomycetes</taxon>
        <taxon>Agaricomycetidae</taxon>
        <taxon>Agaricales</taxon>
        <taxon>Agaricineae</taxon>
        <taxon>Agaricaceae</taxon>
        <taxon>Agaricus</taxon>
    </lineage>
</organism>
<dbReference type="Proteomes" id="UP000008493">
    <property type="component" value="Unassembled WGS sequence"/>
</dbReference>
<dbReference type="HOGENOM" id="CLU_2405240_0_0_1"/>
<dbReference type="KEGG" id="abp:AGABI1DRAFT26292"/>
<dbReference type="RefSeq" id="XP_007330316.1">
    <property type="nucleotide sequence ID" value="XM_007330254.1"/>
</dbReference>
<feature type="transmembrane region" description="Helical" evidence="1">
    <location>
        <begin position="30"/>
        <end position="54"/>
    </location>
</feature>